<feature type="compositionally biased region" description="Low complexity" evidence="1">
    <location>
        <begin position="377"/>
        <end position="386"/>
    </location>
</feature>
<protein>
    <submittedName>
        <fullName evidence="2">Uncharacterized protein</fullName>
    </submittedName>
</protein>
<dbReference type="EMBL" id="DF838073">
    <property type="protein sequence ID" value="GAT42558.1"/>
    <property type="molecule type" value="Genomic_DNA"/>
</dbReference>
<accession>A0ABQ0KUZ9</accession>
<name>A0ABQ0KUZ9_MYCCL</name>
<evidence type="ECO:0000313" key="3">
    <source>
        <dbReference type="Proteomes" id="UP000815677"/>
    </source>
</evidence>
<feature type="region of interest" description="Disordered" evidence="1">
    <location>
        <begin position="289"/>
        <end position="342"/>
    </location>
</feature>
<proteinExistence type="predicted"/>
<evidence type="ECO:0000256" key="1">
    <source>
        <dbReference type="SAM" id="MobiDB-lite"/>
    </source>
</evidence>
<dbReference type="Proteomes" id="UP000815677">
    <property type="component" value="Unassembled WGS sequence"/>
</dbReference>
<sequence>MFLRFALPRFRSSSRVVFKITGAACVAAVGVKLALGSLSSQAATSSKTRPGSGFPLTDKNAYAQRREGSANATATALKAPNAAGGHSSILMQVVAAAVAQQMHVGGPATTCTDVQVRTHFNVKRRLTHNKPQVLLINALPVPLPIHAPTSGTHTLTLLSVVHAIRVLVPEPSHAACEESSLARAESTKILRGPADTTFMVISLDMSRVALSVFSNIGHIVLIPGDAHVAIHDRQAVEGSSDDTPNHDRQAGLQQTRATAGAKHDDDDEGSLVVSTRGDLRFSADITGTTVHGAARPSRAPADAANSGDDKKPARLVHGASKAKTQHRKFASGKPGARSKGRAGHKFGIYDGIAGATVSLIKRVVKTRGKKGKKGENTNRTSRSTSTPDDIDA</sequence>
<feature type="region of interest" description="Disordered" evidence="1">
    <location>
        <begin position="236"/>
        <end position="273"/>
    </location>
</feature>
<keyword evidence="3" id="KW-1185">Reference proteome</keyword>
<evidence type="ECO:0000313" key="2">
    <source>
        <dbReference type="EMBL" id="GAT42558.1"/>
    </source>
</evidence>
<gene>
    <name evidence="2" type="ORF">MCHLO_00270</name>
</gene>
<feature type="compositionally biased region" description="Low complexity" evidence="1">
    <location>
        <begin position="293"/>
        <end position="304"/>
    </location>
</feature>
<organism evidence="2 3">
    <name type="scientific">Mycena chlorophos</name>
    <name type="common">Agaric fungus</name>
    <name type="synonym">Agaricus chlorophos</name>
    <dbReference type="NCBI Taxonomy" id="658473"/>
    <lineage>
        <taxon>Eukaryota</taxon>
        <taxon>Fungi</taxon>
        <taxon>Dikarya</taxon>
        <taxon>Basidiomycota</taxon>
        <taxon>Agaricomycotina</taxon>
        <taxon>Agaricomycetes</taxon>
        <taxon>Agaricomycetidae</taxon>
        <taxon>Agaricales</taxon>
        <taxon>Marasmiineae</taxon>
        <taxon>Mycenaceae</taxon>
        <taxon>Mycena</taxon>
    </lineage>
</organism>
<feature type="region of interest" description="Disordered" evidence="1">
    <location>
        <begin position="364"/>
        <end position="392"/>
    </location>
</feature>
<feature type="compositionally biased region" description="Basic residues" evidence="1">
    <location>
        <begin position="323"/>
        <end position="342"/>
    </location>
</feature>
<reference evidence="2" key="1">
    <citation type="submission" date="2014-09" db="EMBL/GenBank/DDBJ databases">
        <title>Genome sequence of the luminous mushroom Mycena chlorophos for searching fungal bioluminescence genes.</title>
        <authorList>
            <person name="Tanaka Y."/>
            <person name="Kasuga D."/>
            <person name="Oba Y."/>
            <person name="Hase S."/>
            <person name="Sato K."/>
            <person name="Oba Y."/>
            <person name="Sakakibara Y."/>
        </authorList>
    </citation>
    <scope>NUCLEOTIDE SEQUENCE</scope>
</reference>